<dbReference type="Proteomes" id="UP000675881">
    <property type="component" value="Chromosome 1"/>
</dbReference>
<keyword evidence="7" id="KW-0472">Membrane</keyword>
<dbReference type="Gene3D" id="1.20.1070.10">
    <property type="entry name" value="Rhodopsin 7-helix transmembrane proteins"/>
    <property type="match status" value="1"/>
</dbReference>
<dbReference type="Pfam" id="PF00002">
    <property type="entry name" value="7tm_2"/>
    <property type="match status" value="1"/>
</dbReference>
<evidence type="ECO:0000259" key="10">
    <source>
        <dbReference type="PROSITE" id="PS50227"/>
    </source>
</evidence>
<evidence type="ECO:0000256" key="6">
    <source>
        <dbReference type="ARBA" id="ARBA00023040"/>
    </source>
</evidence>
<dbReference type="OrthoDB" id="16753at2759"/>
<gene>
    <name evidence="12" type="ORF">LSAA_1415</name>
</gene>
<dbReference type="Gene3D" id="4.10.1240.10">
    <property type="entry name" value="GPCR, family 2, extracellular hormone receptor domain"/>
    <property type="match status" value="1"/>
</dbReference>
<dbReference type="PROSITE" id="PS50227">
    <property type="entry name" value="G_PROTEIN_RECEP_F2_3"/>
    <property type="match status" value="1"/>
</dbReference>
<reference evidence="12" key="1">
    <citation type="submission" date="2021-02" db="EMBL/GenBank/DDBJ databases">
        <authorList>
            <person name="Bekaert M."/>
        </authorList>
    </citation>
    <scope>NUCLEOTIDE SEQUENCE</scope>
    <source>
        <strain evidence="12">IoA-00</strain>
    </source>
</reference>
<evidence type="ECO:0000256" key="4">
    <source>
        <dbReference type="ARBA" id="ARBA00022692"/>
    </source>
</evidence>
<dbReference type="GO" id="GO:0007166">
    <property type="term" value="P:cell surface receptor signaling pathway"/>
    <property type="evidence" value="ECO:0007669"/>
    <property type="project" value="InterPro"/>
</dbReference>
<proteinExistence type="inferred from homology"/>
<comment type="subcellular location">
    <subcellularLocation>
        <location evidence="1">Cell membrane</location>
        <topology evidence="1">Multi-pass membrane protein</topology>
    </subcellularLocation>
</comment>
<evidence type="ECO:0000259" key="11">
    <source>
        <dbReference type="PROSITE" id="PS50261"/>
    </source>
</evidence>
<keyword evidence="9" id="KW-0807">Transducer</keyword>
<evidence type="ECO:0000313" key="13">
    <source>
        <dbReference type="Proteomes" id="UP000675881"/>
    </source>
</evidence>
<keyword evidence="6" id="KW-0297">G-protein coupled receptor</keyword>
<keyword evidence="13" id="KW-1185">Reference proteome</keyword>
<evidence type="ECO:0000313" key="12">
    <source>
        <dbReference type="EMBL" id="CAF2764426.1"/>
    </source>
</evidence>
<evidence type="ECO:0000256" key="7">
    <source>
        <dbReference type="ARBA" id="ARBA00023136"/>
    </source>
</evidence>
<dbReference type="GO" id="GO:0005886">
    <property type="term" value="C:plasma membrane"/>
    <property type="evidence" value="ECO:0007669"/>
    <property type="project" value="UniProtKB-SubCell"/>
</dbReference>
<protein>
    <submittedName>
        <fullName evidence="12">CALCRL</fullName>
    </submittedName>
</protein>
<dbReference type="EMBL" id="HG994580">
    <property type="protein sequence ID" value="CAF2764426.1"/>
    <property type="molecule type" value="Genomic_DNA"/>
</dbReference>
<dbReference type="InterPro" id="IPR050332">
    <property type="entry name" value="GPCR_2"/>
</dbReference>
<dbReference type="PRINTS" id="PR00249">
    <property type="entry name" value="GPCRSECRETIN"/>
</dbReference>
<name>A0A7R8GZH8_LEPSM</name>
<dbReference type="GO" id="GO:0008528">
    <property type="term" value="F:G protein-coupled peptide receptor activity"/>
    <property type="evidence" value="ECO:0007669"/>
    <property type="project" value="TreeGrafter"/>
</dbReference>
<keyword evidence="3" id="KW-1003">Cell membrane</keyword>
<evidence type="ECO:0000256" key="1">
    <source>
        <dbReference type="ARBA" id="ARBA00004651"/>
    </source>
</evidence>
<dbReference type="PANTHER" id="PTHR45620:SF32">
    <property type="entry name" value="DIURETIC HORMONE 31 RECEPTOR, ISOFORM C"/>
    <property type="match status" value="1"/>
</dbReference>
<dbReference type="InterPro" id="IPR000832">
    <property type="entry name" value="GPCR_2_secretin-like"/>
</dbReference>
<feature type="domain" description="G-protein coupled receptors family 2 profile 2" evidence="11">
    <location>
        <begin position="212"/>
        <end position="465"/>
    </location>
</feature>
<dbReference type="SUPFAM" id="SSF81321">
    <property type="entry name" value="Family A G protein-coupled receptor-like"/>
    <property type="match status" value="1"/>
</dbReference>
<evidence type="ECO:0000256" key="3">
    <source>
        <dbReference type="ARBA" id="ARBA00022475"/>
    </source>
</evidence>
<accession>A0A7R8GZH8</accession>
<dbReference type="Pfam" id="PF02793">
    <property type="entry name" value="HRM"/>
    <property type="match status" value="1"/>
</dbReference>
<sequence>MMKKERGYLEEVFTENISLVKWKDNRPVTVASNKYHKHPLRKTMGWDKVKRMHMNVEMPNSIIFTSSNNFFLRISSLASNIDDGGCEELCELSNNDWCLNFRLGLKLLRCPDQKCVDNLCGIAQDCEERENFSENLGCPIVFDGWSCINTTLPGSNILFPCPNFEHLNFQPKNFASRQCNWDGKWYDNLTSKAFTRYDSCPDSESFLYNDIINKLYVTGYSISLGFLLFATAIFLFFRSLRCIRNSIHTHLFIASIFHNLCWIIWYQTVIYQMGSVISWSDHHFLFCKILHVLTNYFMVCTYMWMFGEGLYLFIILIVTFVSENKVFKLLLALGWGLPFLLILTYASVRGVNSGLATERSCWIEEISYNWIYKVPCILSIFVNFIFLIIIISLLVSKLHTEISDTSAIVKTAKAIGILIPLFGLHKFLSAFKPDDPGERVVLDFLSAITISFQGTVVATLFCLINSEVISQLRKFCGDRFISERSRTANQSIAMTQYTKNIQEVEPFYLVMQSISGLFHGVDRSAKHGALNISGVGRTLKLHASKTTARLLNLLVLEEQERVCIIDNENEPSTTENKWCYFPGAVAPKSGSSIV</sequence>
<dbReference type="PANTHER" id="PTHR45620">
    <property type="entry name" value="PDF RECEPTOR-LIKE PROTEIN-RELATED"/>
    <property type="match status" value="1"/>
</dbReference>
<evidence type="ECO:0000256" key="5">
    <source>
        <dbReference type="ARBA" id="ARBA00022989"/>
    </source>
</evidence>
<feature type="domain" description="G-protein coupled receptors family 2 profile 1" evidence="10">
    <location>
        <begin position="125"/>
        <end position="204"/>
    </location>
</feature>
<dbReference type="GO" id="GO:0007188">
    <property type="term" value="P:adenylate cyclase-modulating G protein-coupled receptor signaling pathway"/>
    <property type="evidence" value="ECO:0007669"/>
    <property type="project" value="TreeGrafter"/>
</dbReference>
<evidence type="ECO:0000256" key="2">
    <source>
        <dbReference type="ARBA" id="ARBA00005314"/>
    </source>
</evidence>
<comment type="similarity">
    <text evidence="2">Belongs to the G-protein coupled receptor 2 family.</text>
</comment>
<dbReference type="InterPro" id="IPR001879">
    <property type="entry name" value="GPCR_2_extracellular_dom"/>
</dbReference>
<evidence type="ECO:0000256" key="9">
    <source>
        <dbReference type="ARBA" id="ARBA00023224"/>
    </source>
</evidence>
<dbReference type="PROSITE" id="PS50261">
    <property type="entry name" value="G_PROTEIN_RECEP_F2_4"/>
    <property type="match status" value="1"/>
</dbReference>
<dbReference type="AlphaFoldDB" id="A0A7R8GZH8"/>
<dbReference type="SUPFAM" id="SSF111418">
    <property type="entry name" value="Hormone receptor domain"/>
    <property type="match status" value="1"/>
</dbReference>
<keyword evidence="8" id="KW-0675">Receptor</keyword>
<evidence type="ECO:0000256" key="8">
    <source>
        <dbReference type="ARBA" id="ARBA00023170"/>
    </source>
</evidence>
<dbReference type="InterPro" id="IPR017981">
    <property type="entry name" value="GPCR_2-like_7TM"/>
</dbReference>
<dbReference type="InterPro" id="IPR036445">
    <property type="entry name" value="GPCR_2_extracell_dom_sf"/>
</dbReference>
<keyword evidence="4" id="KW-0812">Transmembrane</keyword>
<organism evidence="12 13">
    <name type="scientific">Lepeophtheirus salmonis</name>
    <name type="common">Salmon louse</name>
    <name type="synonym">Caligus salmonis</name>
    <dbReference type="NCBI Taxonomy" id="72036"/>
    <lineage>
        <taxon>Eukaryota</taxon>
        <taxon>Metazoa</taxon>
        <taxon>Ecdysozoa</taxon>
        <taxon>Arthropoda</taxon>
        <taxon>Crustacea</taxon>
        <taxon>Multicrustacea</taxon>
        <taxon>Hexanauplia</taxon>
        <taxon>Copepoda</taxon>
        <taxon>Siphonostomatoida</taxon>
        <taxon>Caligidae</taxon>
        <taxon>Lepeophtheirus</taxon>
    </lineage>
</organism>
<keyword evidence="5" id="KW-1133">Transmembrane helix</keyword>